<dbReference type="SUPFAM" id="SSF55729">
    <property type="entry name" value="Acyl-CoA N-acyltransferases (Nat)"/>
    <property type="match status" value="1"/>
</dbReference>
<evidence type="ECO:0000256" key="1">
    <source>
        <dbReference type="RuleBase" id="RU365086"/>
    </source>
</evidence>
<dbReference type="UniPathway" id="UPA00113">
    <property type="reaction ID" value="UER00529"/>
</dbReference>
<dbReference type="Pfam" id="PF00583">
    <property type="entry name" value="Acetyltransf_1"/>
    <property type="match status" value="1"/>
</dbReference>
<dbReference type="PANTHER" id="PTHR13355">
    <property type="entry name" value="GLUCOSAMINE 6-PHOSPHATE N-ACETYLTRANSFERASE"/>
    <property type="match status" value="1"/>
</dbReference>
<accession>A0A136J2H8</accession>
<comment type="similarity">
    <text evidence="1">Belongs to the acetyltransferase family. GNA1 subfamily.</text>
</comment>
<dbReference type="InterPro" id="IPR039143">
    <property type="entry name" value="GNPNAT1-like"/>
</dbReference>
<comment type="catalytic activity">
    <reaction evidence="1">
        <text>D-glucosamine 6-phosphate + acetyl-CoA = N-acetyl-D-glucosamine 6-phosphate + CoA + H(+)</text>
        <dbReference type="Rhea" id="RHEA:10292"/>
        <dbReference type="ChEBI" id="CHEBI:15378"/>
        <dbReference type="ChEBI" id="CHEBI:57287"/>
        <dbReference type="ChEBI" id="CHEBI:57288"/>
        <dbReference type="ChEBI" id="CHEBI:57513"/>
        <dbReference type="ChEBI" id="CHEBI:58725"/>
        <dbReference type="EC" id="2.3.1.4"/>
    </reaction>
</comment>
<dbReference type="AlphaFoldDB" id="A0A136J2H8"/>
<dbReference type="InParanoid" id="A0A136J2H8"/>
<dbReference type="Proteomes" id="UP000070501">
    <property type="component" value="Unassembled WGS sequence"/>
</dbReference>
<protein>
    <recommendedName>
        <fullName evidence="1">Glucosamine 6-phosphate N-acetyltransferase</fullName>
        <ecNumber evidence="1">2.3.1.4</ecNumber>
    </recommendedName>
</protein>
<evidence type="ECO:0000313" key="3">
    <source>
        <dbReference type="EMBL" id="KXJ91294.1"/>
    </source>
</evidence>
<dbReference type="GO" id="GO:0006048">
    <property type="term" value="P:UDP-N-acetylglucosamine biosynthetic process"/>
    <property type="evidence" value="ECO:0007669"/>
    <property type="project" value="UniProtKB-UniRule"/>
</dbReference>
<dbReference type="EMBL" id="KQ964250">
    <property type="protein sequence ID" value="KXJ91294.1"/>
    <property type="molecule type" value="Genomic_DNA"/>
</dbReference>
<dbReference type="InterPro" id="IPR000182">
    <property type="entry name" value="GNAT_dom"/>
</dbReference>
<dbReference type="PROSITE" id="PS51186">
    <property type="entry name" value="GNAT"/>
    <property type="match status" value="1"/>
</dbReference>
<sequence length="169" mass="18383">MTDNGFLFPATVIPAEVTESLPAGYTIRPLQRFDSSKGFFQCLEGLTWCGDVSDAEFAERFDEMAAARGTYYFVVIENGGKIVGTGALIKEIKLIHNRCKVGHIEEICVAADHQKLGLGIKILDALNGIAVAVGCEKTVLNCGPKNEPFYVKCGFHSSGIEMSRVFSDQ</sequence>
<name>A0A136J2H8_9PEZI</name>
<dbReference type="PANTHER" id="PTHR13355:SF11">
    <property type="entry name" value="GLUCOSAMINE 6-PHOSPHATE N-ACETYLTRANSFERASE"/>
    <property type="match status" value="1"/>
</dbReference>
<keyword evidence="4" id="KW-1185">Reference proteome</keyword>
<feature type="domain" description="N-acetyltransferase" evidence="2">
    <location>
        <begin position="25"/>
        <end position="169"/>
    </location>
</feature>
<keyword evidence="1 3" id="KW-0012">Acyltransferase</keyword>
<organism evidence="3 4">
    <name type="scientific">Microdochium bolleyi</name>
    <dbReference type="NCBI Taxonomy" id="196109"/>
    <lineage>
        <taxon>Eukaryota</taxon>
        <taxon>Fungi</taxon>
        <taxon>Dikarya</taxon>
        <taxon>Ascomycota</taxon>
        <taxon>Pezizomycotina</taxon>
        <taxon>Sordariomycetes</taxon>
        <taxon>Xylariomycetidae</taxon>
        <taxon>Xylariales</taxon>
        <taxon>Microdochiaceae</taxon>
        <taxon>Microdochium</taxon>
    </lineage>
</organism>
<dbReference type="InterPro" id="IPR016181">
    <property type="entry name" value="Acyl_CoA_acyltransferase"/>
</dbReference>
<dbReference type="EC" id="2.3.1.4" evidence="1"/>
<comment type="pathway">
    <text evidence="1">Nucleotide-sugar biosynthesis; UDP-N-acetyl-alpha-D-glucosamine biosynthesis; N-acetyl-alpha-D-glucosamine 1-phosphate from alpha-D-glucosamine 6-phosphate (route I): step 1/2.</text>
</comment>
<dbReference type="GO" id="GO:0004343">
    <property type="term" value="F:glucosamine 6-phosphate N-acetyltransferase activity"/>
    <property type="evidence" value="ECO:0007669"/>
    <property type="project" value="UniProtKB-UniRule"/>
</dbReference>
<dbReference type="FunCoup" id="A0A136J2H8">
    <property type="interactions" value="444"/>
</dbReference>
<proteinExistence type="inferred from homology"/>
<dbReference type="CDD" id="cd04301">
    <property type="entry name" value="NAT_SF"/>
    <property type="match status" value="1"/>
</dbReference>
<reference evidence="4" key="1">
    <citation type="submission" date="2016-02" db="EMBL/GenBank/DDBJ databases">
        <title>Draft genome sequence of Microdochium bolleyi, a fungal endophyte of beachgrass.</title>
        <authorList>
            <consortium name="DOE Joint Genome Institute"/>
            <person name="David A.S."/>
            <person name="May G."/>
            <person name="Haridas S."/>
            <person name="Lim J."/>
            <person name="Wang M."/>
            <person name="Labutti K."/>
            <person name="Lipzen A."/>
            <person name="Barry K."/>
            <person name="Grigoriev I.V."/>
        </authorList>
    </citation>
    <scope>NUCLEOTIDE SEQUENCE [LARGE SCALE GENOMIC DNA]</scope>
    <source>
        <strain evidence="4">J235TASD1</strain>
    </source>
</reference>
<evidence type="ECO:0000313" key="4">
    <source>
        <dbReference type="Proteomes" id="UP000070501"/>
    </source>
</evidence>
<keyword evidence="1 3" id="KW-0808">Transferase</keyword>
<dbReference type="Gene3D" id="3.40.630.30">
    <property type="match status" value="1"/>
</dbReference>
<dbReference type="STRING" id="196109.A0A136J2H8"/>
<gene>
    <name evidence="3" type="ORF">Micbo1qcDRAFT_147366</name>
</gene>
<evidence type="ECO:0000259" key="2">
    <source>
        <dbReference type="PROSITE" id="PS51186"/>
    </source>
</evidence>
<dbReference type="OrthoDB" id="10039976at2759"/>